<evidence type="ECO:0000256" key="9">
    <source>
        <dbReference type="ARBA" id="ARBA00023136"/>
    </source>
</evidence>
<comment type="similarity">
    <text evidence="3 10">Belongs to the FliL family.</text>
</comment>
<evidence type="ECO:0000256" key="5">
    <source>
        <dbReference type="ARBA" id="ARBA00022500"/>
    </source>
</evidence>
<dbReference type="GO" id="GO:0009425">
    <property type="term" value="C:bacterial-type flagellum basal body"/>
    <property type="evidence" value="ECO:0007669"/>
    <property type="project" value="InterPro"/>
</dbReference>
<dbReference type="GO" id="GO:0006935">
    <property type="term" value="P:chemotaxis"/>
    <property type="evidence" value="ECO:0007669"/>
    <property type="project" value="UniProtKB-KW"/>
</dbReference>
<keyword evidence="11" id="KW-0966">Cell projection</keyword>
<keyword evidence="4" id="KW-1003">Cell membrane</keyword>
<keyword evidence="8" id="KW-1133">Transmembrane helix</keyword>
<comment type="caution">
    <text evidence="11">The sequence shown here is derived from an EMBL/GenBank/DDBJ whole genome shotgun (WGS) entry which is preliminary data.</text>
</comment>
<keyword evidence="12" id="KW-1185">Reference proteome</keyword>
<evidence type="ECO:0000256" key="10">
    <source>
        <dbReference type="RuleBase" id="RU364125"/>
    </source>
</evidence>
<dbReference type="PANTHER" id="PTHR35091">
    <property type="entry name" value="FLAGELLAR PROTEIN FLIL"/>
    <property type="match status" value="1"/>
</dbReference>
<dbReference type="PANTHER" id="PTHR35091:SF5">
    <property type="entry name" value="FLAGELLAR PROTEIN FLIL"/>
    <property type="match status" value="1"/>
</dbReference>
<evidence type="ECO:0000256" key="7">
    <source>
        <dbReference type="ARBA" id="ARBA00022779"/>
    </source>
</evidence>
<dbReference type="Proteomes" id="UP000281474">
    <property type="component" value="Unassembled WGS sequence"/>
</dbReference>
<evidence type="ECO:0000256" key="3">
    <source>
        <dbReference type="ARBA" id="ARBA00008281"/>
    </source>
</evidence>
<dbReference type="OrthoDB" id="5588622at2"/>
<organism evidence="11 12">
    <name type="scientific">Parashewanella curva</name>
    <dbReference type="NCBI Taxonomy" id="2338552"/>
    <lineage>
        <taxon>Bacteria</taxon>
        <taxon>Pseudomonadati</taxon>
        <taxon>Pseudomonadota</taxon>
        <taxon>Gammaproteobacteria</taxon>
        <taxon>Alteromonadales</taxon>
        <taxon>Shewanellaceae</taxon>
        <taxon>Parashewanella</taxon>
    </lineage>
</organism>
<keyword evidence="11" id="KW-0969">Cilium</keyword>
<dbReference type="AlphaFoldDB" id="A0A3L8PZQ2"/>
<dbReference type="InterPro" id="IPR005503">
    <property type="entry name" value="FliL"/>
</dbReference>
<dbReference type="EMBL" id="QZEI01000011">
    <property type="protein sequence ID" value="RLV60864.1"/>
    <property type="molecule type" value="Genomic_DNA"/>
</dbReference>
<dbReference type="GO" id="GO:0071978">
    <property type="term" value="P:bacterial-type flagellum-dependent swarming motility"/>
    <property type="evidence" value="ECO:0007669"/>
    <property type="project" value="TreeGrafter"/>
</dbReference>
<dbReference type="GO" id="GO:0005886">
    <property type="term" value="C:plasma membrane"/>
    <property type="evidence" value="ECO:0007669"/>
    <property type="project" value="UniProtKB-SubCell"/>
</dbReference>
<evidence type="ECO:0000256" key="8">
    <source>
        <dbReference type="ARBA" id="ARBA00022989"/>
    </source>
</evidence>
<accession>A0A3L8PZQ2</accession>
<evidence type="ECO:0000256" key="4">
    <source>
        <dbReference type="ARBA" id="ARBA00022475"/>
    </source>
</evidence>
<comment type="subcellular location">
    <subcellularLocation>
        <location evidence="10">Cell inner membrane</location>
    </subcellularLocation>
    <subcellularLocation>
        <location evidence="2">Cell membrane</location>
        <topology evidence="2">Single-pass membrane protein</topology>
    </subcellularLocation>
</comment>
<sequence length="134" mass="15189">MRFWPSIIAGIMLIVSGLTNKAEAKMDEYLYFGFEPEFVTNYISSSRAKLGFVRVGIELMVKGTADLELVEHHEPLLRAVILETLGQQTEGQVKSITGREDIRIACLQRINELLTQETGRPIVTNLLITKYLYN</sequence>
<evidence type="ECO:0000256" key="1">
    <source>
        <dbReference type="ARBA" id="ARBA00002254"/>
    </source>
</evidence>
<keyword evidence="7 10" id="KW-0283">Flagellar rotation</keyword>
<name>A0A3L8PZQ2_9GAMM</name>
<comment type="function">
    <text evidence="1 10">Controls the rotational direction of flagella during chemotaxis.</text>
</comment>
<reference evidence="11 12" key="1">
    <citation type="submission" date="2018-09" db="EMBL/GenBank/DDBJ databases">
        <title>Phylogeny of the Shewanellaceae, and recommendation for two new genera, Pseudoshewanella and Parashewanella.</title>
        <authorList>
            <person name="Wang G."/>
        </authorList>
    </citation>
    <scope>NUCLEOTIDE SEQUENCE [LARGE SCALE GENOMIC DNA]</scope>
    <source>
        <strain evidence="11 12">C51</strain>
    </source>
</reference>
<evidence type="ECO:0000313" key="12">
    <source>
        <dbReference type="Proteomes" id="UP000281474"/>
    </source>
</evidence>
<protein>
    <recommendedName>
        <fullName evidence="10">Flagellar protein FliL</fullName>
    </recommendedName>
</protein>
<keyword evidence="5 10" id="KW-0145">Chemotaxis</keyword>
<evidence type="ECO:0000313" key="11">
    <source>
        <dbReference type="EMBL" id="RLV60864.1"/>
    </source>
</evidence>
<evidence type="ECO:0000256" key="2">
    <source>
        <dbReference type="ARBA" id="ARBA00004162"/>
    </source>
</evidence>
<proteinExistence type="inferred from homology"/>
<gene>
    <name evidence="11" type="primary">fliL</name>
    <name evidence="11" type="ORF">D5018_04805</name>
</gene>
<dbReference type="Pfam" id="PF03748">
    <property type="entry name" value="FliL"/>
    <property type="match status" value="1"/>
</dbReference>
<keyword evidence="6" id="KW-0812">Transmembrane</keyword>
<keyword evidence="10" id="KW-0997">Cell inner membrane</keyword>
<keyword evidence="11" id="KW-0282">Flagellum</keyword>
<evidence type="ECO:0000256" key="6">
    <source>
        <dbReference type="ARBA" id="ARBA00022692"/>
    </source>
</evidence>
<keyword evidence="9 10" id="KW-0472">Membrane</keyword>